<proteinExistence type="predicted"/>
<dbReference type="Gene3D" id="3.40.225.10">
    <property type="entry name" value="Class II aldolase/adducin N-terminal domain"/>
    <property type="match status" value="1"/>
</dbReference>
<dbReference type="SUPFAM" id="SSF53639">
    <property type="entry name" value="AraD/HMP-PK domain-like"/>
    <property type="match status" value="1"/>
</dbReference>
<sequence>KANVLLLENHGILVYDTSVREARMSLHTLEMACRMVITARSAGIPLQPLTAETVQDFMASSGYKPVREWP</sequence>
<dbReference type="InterPro" id="IPR001303">
    <property type="entry name" value="Aldolase_II/adducin_N"/>
</dbReference>
<dbReference type="EMBL" id="JAHZIK010001898">
    <property type="protein sequence ID" value="MBW7459900.1"/>
    <property type="molecule type" value="Genomic_DNA"/>
</dbReference>
<name>A0ABS7CG48_9BACL</name>
<evidence type="ECO:0000259" key="1">
    <source>
        <dbReference type="Pfam" id="PF00596"/>
    </source>
</evidence>
<reference evidence="2 3" key="1">
    <citation type="submission" date="2021-07" db="EMBL/GenBank/DDBJ databases">
        <title>Paenibacillus radiodurans sp. nov., isolated from the southeastern edge of Tengger Desert.</title>
        <authorList>
            <person name="Zhang G."/>
        </authorList>
    </citation>
    <scope>NUCLEOTIDE SEQUENCE [LARGE SCALE GENOMIC DNA]</scope>
    <source>
        <strain evidence="2 3">CCM 7311</strain>
    </source>
</reference>
<protein>
    <submittedName>
        <fullName evidence="2">Class II aldolase/adducin family protein</fullName>
    </submittedName>
</protein>
<accession>A0ABS7CG48</accession>
<dbReference type="Pfam" id="PF00596">
    <property type="entry name" value="Aldolase_II"/>
    <property type="match status" value="1"/>
</dbReference>
<gene>
    <name evidence="2" type="ORF">K0U00_38155</name>
</gene>
<dbReference type="InterPro" id="IPR036409">
    <property type="entry name" value="Aldolase_II/adducin_N_sf"/>
</dbReference>
<evidence type="ECO:0000313" key="2">
    <source>
        <dbReference type="EMBL" id="MBW7459900.1"/>
    </source>
</evidence>
<keyword evidence="3" id="KW-1185">Reference proteome</keyword>
<comment type="caution">
    <text evidence="2">The sequence shown here is derived from an EMBL/GenBank/DDBJ whole genome shotgun (WGS) entry which is preliminary data.</text>
</comment>
<evidence type="ECO:0000313" key="3">
    <source>
        <dbReference type="Proteomes" id="UP001519887"/>
    </source>
</evidence>
<feature type="non-terminal residue" evidence="2">
    <location>
        <position position="1"/>
    </location>
</feature>
<organism evidence="2 3">
    <name type="scientific">Paenibacillus sepulcri</name>
    <dbReference type="NCBI Taxonomy" id="359917"/>
    <lineage>
        <taxon>Bacteria</taxon>
        <taxon>Bacillati</taxon>
        <taxon>Bacillota</taxon>
        <taxon>Bacilli</taxon>
        <taxon>Bacillales</taxon>
        <taxon>Paenibacillaceae</taxon>
        <taxon>Paenibacillus</taxon>
    </lineage>
</organism>
<feature type="domain" description="Class II aldolase/adducin N-terminal" evidence="1">
    <location>
        <begin position="2"/>
        <end position="36"/>
    </location>
</feature>
<dbReference type="Proteomes" id="UP001519887">
    <property type="component" value="Unassembled WGS sequence"/>
</dbReference>